<keyword evidence="4" id="KW-1185">Reference proteome</keyword>
<reference evidence="3" key="1">
    <citation type="journal article" date="2022" name="New Phytol.">
        <title>Evolutionary transition to the ectomycorrhizal habit in the genomes of a hyperdiverse lineage of mushroom-forming fungi.</title>
        <authorList>
            <person name="Looney B."/>
            <person name="Miyauchi S."/>
            <person name="Morin E."/>
            <person name="Drula E."/>
            <person name="Courty P.E."/>
            <person name="Kohler A."/>
            <person name="Kuo A."/>
            <person name="LaButti K."/>
            <person name="Pangilinan J."/>
            <person name="Lipzen A."/>
            <person name="Riley R."/>
            <person name="Andreopoulos W."/>
            <person name="He G."/>
            <person name="Johnson J."/>
            <person name="Nolan M."/>
            <person name="Tritt A."/>
            <person name="Barry K.W."/>
            <person name="Grigoriev I.V."/>
            <person name="Nagy L.G."/>
            <person name="Hibbett D."/>
            <person name="Henrissat B."/>
            <person name="Matheny P.B."/>
            <person name="Labbe J."/>
            <person name="Martin F.M."/>
        </authorList>
    </citation>
    <scope>NUCLEOTIDE SEQUENCE</scope>
    <source>
        <strain evidence="3">BPL690</strain>
    </source>
</reference>
<dbReference type="EMBL" id="WTXG01000043">
    <property type="protein sequence ID" value="KAI0296933.1"/>
    <property type="molecule type" value="Genomic_DNA"/>
</dbReference>
<dbReference type="PRINTS" id="PR00347">
    <property type="entry name" value="THAUMATIN"/>
</dbReference>
<dbReference type="Pfam" id="PF00314">
    <property type="entry name" value="Thaumatin"/>
    <property type="match status" value="1"/>
</dbReference>
<dbReference type="PIRSF" id="PIRSF002703">
    <property type="entry name" value="Thaumatin"/>
    <property type="match status" value="1"/>
</dbReference>
<feature type="disulfide bond" evidence="1">
    <location>
        <begin position="96"/>
        <end position="102"/>
    </location>
</feature>
<comment type="caution">
    <text evidence="3">The sequence shown here is derived from an EMBL/GenBank/DDBJ whole genome shotgun (WGS) entry which is preliminary data.</text>
</comment>
<evidence type="ECO:0000313" key="4">
    <source>
        <dbReference type="Proteomes" id="UP001203297"/>
    </source>
</evidence>
<evidence type="ECO:0000256" key="1">
    <source>
        <dbReference type="PIRSR" id="PIRSR002703-1"/>
    </source>
</evidence>
<feature type="disulfide bond" evidence="1">
    <location>
        <begin position="163"/>
        <end position="180"/>
    </location>
</feature>
<dbReference type="SUPFAM" id="SSF49870">
    <property type="entry name" value="Osmotin, thaumatin-like protein"/>
    <property type="match status" value="1"/>
</dbReference>
<dbReference type="Gene3D" id="2.60.110.10">
    <property type="entry name" value="Thaumatin"/>
    <property type="match status" value="1"/>
</dbReference>
<dbReference type="PANTHER" id="PTHR31048">
    <property type="entry name" value="OS03G0233200 PROTEIN"/>
    <property type="match status" value="1"/>
</dbReference>
<protein>
    <submittedName>
        <fullName evidence="3">Osmotin thaumatin-like protein</fullName>
    </submittedName>
</protein>
<accession>A0AAD4QLN0</accession>
<feature type="disulfide bond" evidence="1">
    <location>
        <begin position="80"/>
        <end position="91"/>
    </location>
</feature>
<name>A0AAD4QLN0_9AGAM</name>
<feature type="disulfide bond" evidence="1">
    <location>
        <begin position="184"/>
        <end position="197"/>
    </location>
</feature>
<keyword evidence="2" id="KW-0732">Signal</keyword>
<feature type="disulfide bond" evidence="1">
    <location>
        <begin position="155"/>
        <end position="223"/>
    </location>
</feature>
<dbReference type="Proteomes" id="UP001203297">
    <property type="component" value="Unassembled WGS sequence"/>
</dbReference>
<feature type="disulfide bond" evidence="1">
    <location>
        <begin position="28"/>
        <end position="255"/>
    </location>
</feature>
<dbReference type="SMART" id="SM00205">
    <property type="entry name" value="THN"/>
    <property type="match status" value="1"/>
</dbReference>
<proteinExistence type="predicted"/>
<organism evidence="3 4">
    <name type="scientific">Multifurca ochricompacta</name>
    <dbReference type="NCBI Taxonomy" id="376703"/>
    <lineage>
        <taxon>Eukaryota</taxon>
        <taxon>Fungi</taxon>
        <taxon>Dikarya</taxon>
        <taxon>Basidiomycota</taxon>
        <taxon>Agaricomycotina</taxon>
        <taxon>Agaricomycetes</taxon>
        <taxon>Russulales</taxon>
        <taxon>Russulaceae</taxon>
        <taxon>Multifurca</taxon>
    </lineage>
</organism>
<dbReference type="PROSITE" id="PS51367">
    <property type="entry name" value="THAUMATIN_2"/>
    <property type="match status" value="1"/>
</dbReference>
<dbReference type="InterPro" id="IPR037176">
    <property type="entry name" value="Osmotin/thaumatin-like_sf"/>
</dbReference>
<dbReference type="AlphaFoldDB" id="A0AAD4QLN0"/>
<gene>
    <name evidence="3" type="ORF">B0F90DRAFT_1743523</name>
</gene>
<sequence length="285" mass="30317">MMAHLFFLALTLQFSTVTARLFTVVNACPFTIWPAIFTDPTIAQNVPLFPTGWESPPFTSVQFGVPDNWKAGRIWGRRNCNFSTNLGPSACLDGGCNGGLQCDPRTGTGVPPATVAEWTLQGDGNLDFYDVSLVDGYNLPMAIIPSASNCSVASCPIDLGPSCPVPLIGPFDSTGFPVGCKSACVANLDNPTDSSNCCTGSHNTKVTCPSSNVQFYSYFKGNCPNAYAYAFDEGSGTALWTCSSALNSDYTLTFCPCVLLTYPSTVPADINPTLTTECGTQTYSR</sequence>
<keyword evidence="1" id="KW-1015">Disulfide bond</keyword>
<feature type="disulfide bond" evidence="1">
    <location>
        <begin position="150"/>
        <end position="242"/>
    </location>
</feature>
<feature type="chain" id="PRO_5042040603" evidence="2">
    <location>
        <begin position="20"/>
        <end position="285"/>
    </location>
</feature>
<evidence type="ECO:0000313" key="3">
    <source>
        <dbReference type="EMBL" id="KAI0296933.1"/>
    </source>
</evidence>
<feature type="signal peptide" evidence="2">
    <location>
        <begin position="1"/>
        <end position="19"/>
    </location>
</feature>
<evidence type="ECO:0000256" key="2">
    <source>
        <dbReference type="SAM" id="SignalP"/>
    </source>
</evidence>
<dbReference type="InterPro" id="IPR001938">
    <property type="entry name" value="Thaumatin"/>
</dbReference>
<feature type="disulfide bond" evidence="1">
    <location>
        <begin position="198"/>
        <end position="208"/>
    </location>
</feature>